<keyword evidence="3" id="KW-0998">Cell outer membrane</keyword>
<dbReference type="Pfam" id="PF07715">
    <property type="entry name" value="Plug"/>
    <property type="match status" value="1"/>
</dbReference>
<accession>A0ABR6WF34</accession>
<sequence length="811" mass="90664">MFTNRSRLSSWFLTAILVVFGGHGLTAQSNPFTVAGSVKDTKGNALVGAHVALFRLSETTPAFNTSSAADGRYEFKNIPKATYYLKSFMLGFRPLKADSVVISTTSSPDGVYDVVMTEATLGIQAVDVVSRKQTIEMQNGKLIFNVQNSALSAGSSALDLLRRVPGVSLGQDDQIMLKGSSGLNVMVDGKMTYLSQQQLVQLLKGMNAENINKIEVITTPTAEFDAAGNAGIINFVMKKNTQDGYSLDIRSGVSKGKFWMVNENITGSYRKGRINLFGSIDFNTPHSNFVSTSGNSFFENGQPIIIRRENQNPLKIKFYTYKAGIDWQLSTKHRLSVGYNGYFDDFVKDNAPSLVKRYDATGQLLGSVRSTNYLAEPYHYDATNLSYTYKIDSLGKQLTADAHYISYRNYSDGVLKSSFQDATGTQSAPDERLQSHQPGTISIQSVKMDLVLPYPAVTLKAGVKFAYVTNDNRYSFDSLRDGRFIEASSMSNHFKYNEKISAVYGSGVKKLGKTSLEAGLRLESTVAEGYTVKQAVANSWNYTKLFPSLSIDHELDKNNKLNFSVSRRIDRPTYASLNPVRWYSDQYFFYSGNPYLKPEMAWLFSAGYTLKEKYVLTVSYSRHTNYISKRLVVEPGTNAIVSQIANFDKMERLDVLTSIPISLSPLWELQLTTGTSYTSYPIPLLNGEKTFSKWAASAMLNQQLKLPGGLNFELSLSYYSSELWGIYLKEGIFLAGAGIRKSFYKNKLDVRVSFNDFLGTNRYAGKSLTDYTDYQYYDKPDTRRVGVSVKYHFGGKLQSNQSRRIEEQDRL</sequence>
<keyword evidence="7" id="KW-1185">Reference proteome</keyword>
<dbReference type="InterPro" id="IPR036942">
    <property type="entry name" value="Beta-barrel_TonB_sf"/>
</dbReference>
<gene>
    <name evidence="6" type="ORF">FH603_5676</name>
</gene>
<dbReference type="Pfam" id="PF13620">
    <property type="entry name" value="CarboxypepD_reg"/>
    <property type="match status" value="1"/>
</dbReference>
<evidence type="ECO:0000256" key="2">
    <source>
        <dbReference type="ARBA" id="ARBA00023136"/>
    </source>
</evidence>
<dbReference type="SUPFAM" id="SSF49464">
    <property type="entry name" value="Carboxypeptidase regulatory domain-like"/>
    <property type="match status" value="1"/>
</dbReference>
<name>A0ABR6WF34_9BACT</name>
<dbReference type="Gene3D" id="2.60.40.1120">
    <property type="entry name" value="Carboxypeptidase-like, regulatory domain"/>
    <property type="match status" value="1"/>
</dbReference>
<dbReference type="SUPFAM" id="SSF56935">
    <property type="entry name" value="Porins"/>
    <property type="match status" value="1"/>
</dbReference>
<evidence type="ECO:0000313" key="7">
    <source>
        <dbReference type="Proteomes" id="UP000700732"/>
    </source>
</evidence>
<feature type="domain" description="Outer membrane protein beta-barrel" evidence="5">
    <location>
        <begin position="390"/>
        <end position="791"/>
    </location>
</feature>
<evidence type="ECO:0000259" key="4">
    <source>
        <dbReference type="Pfam" id="PF07715"/>
    </source>
</evidence>
<dbReference type="InterPro" id="IPR041700">
    <property type="entry name" value="OMP_b-brl_3"/>
</dbReference>
<dbReference type="InterPro" id="IPR012910">
    <property type="entry name" value="Plug_dom"/>
</dbReference>
<dbReference type="Pfam" id="PF14905">
    <property type="entry name" value="OMP_b-brl_3"/>
    <property type="match status" value="1"/>
</dbReference>
<dbReference type="PANTHER" id="PTHR40980:SF4">
    <property type="entry name" value="TONB-DEPENDENT RECEPTOR-LIKE BETA-BARREL DOMAIN-CONTAINING PROTEIN"/>
    <property type="match status" value="1"/>
</dbReference>
<evidence type="ECO:0000256" key="1">
    <source>
        <dbReference type="ARBA" id="ARBA00004442"/>
    </source>
</evidence>
<comment type="subcellular location">
    <subcellularLocation>
        <location evidence="1">Cell outer membrane</location>
    </subcellularLocation>
</comment>
<comment type="caution">
    <text evidence="6">The sequence shown here is derived from an EMBL/GenBank/DDBJ whole genome shotgun (WGS) entry which is preliminary data.</text>
</comment>
<evidence type="ECO:0000256" key="3">
    <source>
        <dbReference type="ARBA" id="ARBA00023237"/>
    </source>
</evidence>
<dbReference type="Gene3D" id="2.40.170.20">
    <property type="entry name" value="TonB-dependent receptor, beta-barrel domain"/>
    <property type="match status" value="1"/>
</dbReference>
<evidence type="ECO:0000313" key="6">
    <source>
        <dbReference type="EMBL" id="MBC3795141.1"/>
    </source>
</evidence>
<dbReference type="RefSeq" id="WP_186750495.1">
    <property type="nucleotide sequence ID" value="NZ_VFIC01000086.1"/>
</dbReference>
<dbReference type="Proteomes" id="UP000700732">
    <property type="component" value="Unassembled WGS sequence"/>
</dbReference>
<proteinExistence type="predicted"/>
<keyword evidence="2" id="KW-0472">Membrane</keyword>
<organism evidence="6 7">
    <name type="scientific">Spirosoma utsteinense</name>
    <dbReference type="NCBI Taxonomy" id="2585773"/>
    <lineage>
        <taxon>Bacteria</taxon>
        <taxon>Pseudomonadati</taxon>
        <taxon>Bacteroidota</taxon>
        <taxon>Cytophagia</taxon>
        <taxon>Cytophagales</taxon>
        <taxon>Cytophagaceae</taxon>
        <taxon>Spirosoma</taxon>
    </lineage>
</organism>
<feature type="domain" description="TonB-dependent receptor plug" evidence="4">
    <location>
        <begin position="154"/>
        <end position="231"/>
    </location>
</feature>
<protein>
    <submittedName>
        <fullName evidence="6">Outer membrane receptor protein involved in Fe transport</fullName>
    </submittedName>
</protein>
<dbReference type="Gene3D" id="2.170.130.10">
    <property type="entry name" value="TonB-dependent receptor, plug domain"/>
    <property type="match status" value="1"/>
</dbReference>
<dbReference type="EMBL" id="VFIA01000084">
    <property type="protein sequence ID" value="MBC3795141.1"/>
    <property type="molecule type" value="Genomic_DNA"/>
</dbReference>
<dbReference type="InterPro" id="IPR037066">
    <property type="entry name" value="Plug_dom_sf"/>
</dbReference>
<dbReference type="PANTHER" id="PTHR40980">
    <property type="entry name" value="PLUG DOMAIN-CONTAINING PROTEIN"/>
    <property type="match status" value="1"/>
</dbReference>
<reference evidence="6 7" key="1">
    <citation type="submission" date="2019-06" db="EMBL/GenBank/DDBJ databases">
        <title>Spirosoma utsteinense sp. nov. isolated from Antarctic ice-free soils.</title>
        <authorList>
            <person name="Tahon G."/>
        </authorList>
    </citation>
    <scope>NUCLEOTIDE SEQUENCE [LARGE SCALE GENOMIC DNA]</scope>
    <source>
        <strain evidence="6 7">LMG 31447</strain>
    </source>
</reference>
<evidence type="ECO:0000259" key="5">
    <source>
        <dbReference type="Pfam" id="PF14905"/>
    </source>
</evidence>
<keyword evidence="6" id="KW-0675">Receptor</keyword>
<dbReference type="InterPro" id="IPR008969">
    <property type="entry name" value="CarboxyPept-like_regulatory"/>
</dbReference>